<evidence type="ECO:0000313" key="3">
    <source>
        <dbReference type="EMBL" id="EIN03593.1"/>
    </source>
</evidence>
<dbReference type="KEGG" id="psq:PUNSTDRAFT_139475"/>
<dbReference type="eggNOG" id="KOG0988">
    <property type="taxonomic scope" value="Eukaryota"/>
</dbReference>
<evidence type="ECO:0000313" key="4">
    <source>
        <dbReference type="Proteomes" id="UP000054196"/>
    </source>
</evidence>
<dbReference type="Proteomes" id="UP000054196">
    <property type="component" value="Unassembled WGS sequence"/>
</dbReference>
<evidence type="ECO:0000259" key="2">
    <source>
        <dbReference type="Pfam" id="PF05183"/>
    </source>
</evidence>
<dbReference type="PANTHER" id="PTHR23079">
    <property type="entry name" value="RNA-DEPENDENT RNA POLYMERASE"/>
    <property type="match status" value="1"/>
</dbReference>
<sequence>MDIYMSGIAYAASADTLTQTLASILHSKRYARFSDGGILLNFQVNLFPDQRRAYAHGGAGILTIPSREVALQFLAEFGGKFPLRVVQAHGRYITFQQSKKALRQDIIEYCRRMPYQDPRQKAEQQQRRAELSDVVDIEAVQFGWECRDGAFSLEWERTYASCTLRFDDDTRRLRITGRRAPVDQLYLGTISSSPQHYVVRYAHILYLGISESDESLYFTLGAPPAFERDVTYYEDTDTFTASYHYQKNPVASQTRKPQGYLRRVSHFGGDHERVASYVSLAMRLKLGSSGALQQFRHMAGVAGLRTHDYTIAVERRNLFSEAILRELAEWLKTLRWMVAFHIEAIHRKLLLDPTEILQLRKDVDRIFRLRGVKYTSQLLRHFANGRARELGHDRSVNQRPMTAKKAFQMAAKEFKYNNATWLTDTADGLFDCLHVIVTPSSIVPQEQYPDRSNRVIRSFPDHQQHFVRVQFTEEDYHQLRFDRDVDGEHFVKTRIGGVLRNGFQVGGRTFEFLAYSQSALKDHAVWFVRRFKIDNQWITGNTIRESLGSFDKVIYCPSLYGARMSQAFTATDPSVTITAEEIVRIPDIERRDSTGRTWQFTDGVGTISPELAQEITTALVARSRRKKGRYFRPRAFQIRIAGSKGMVSVNHKLHGRVLCLRPSMIKFESPNSLDIEIAKTFDKPGKFLLNRPLVMLLEGLGVPADEFMKLQNAAVEDTKAASRSLTKAAQILETHGLGTAFRLTSVFLGLERLGVDLTRRGNRFRLEDEFIHRAIAYAINHVLRELKHHARIPVPSSWTLVGIADIHGVLKEGEVFACIQPSHGGEKIYLQGPVMITRSPVIHPGDVQMLRAVGRPPAGSIYDLEPIPNTVIFSIKGSRPTASELGGGDLDGDVFNVSQYFDIFPKKCYMPASYATAERKMLDRPSDVGDVIDFVVDFINNDNLGLIATNWLIIADQSPESIFDDACLQLQPW</sequence>
<reference evidence="4" key="1">
    <citation type="journal article" date="2012" name="Science">
        <title>The Paleozoic origin of enzymatic lignin decomposition reconstructed from 31 fungal genomes.</title>
        <authorList>
            <person name="Floudas D."/>
            <person name="Binder M."/>
            <person name="Riley R."/>
            <person name="Barry K."/>
            <person name="Blanchette R.A."/>
            <person name="Henrissat B."/>
            <person name="Martinez A.T."/>
            <person name="Otillar R."/>
            <person name="Spatafora J.W."/>
            <person name="Yadav J.S."/>
            <person name="Aerts A."/>
            <person name="Benoit I."/>
            <person name="Boyd A."/>
            <person name="Carlson A."/>
            <person name="Copeland A."/>
            <person name="Coutinho P.M."/>
            <person name="de Vries R.P."/>
            <person name="Ferreira P."/>
            <person name="Findley K."/>
            <person name="Foster B."/>
            <person name="Gaskell J."/>
            <person name="Glotzer D."/>
            <person name="Gorecki P."/>
            <person name="Heitman J."/>
            <person name="Hesse C."/>
            <person name="Hori C."/>
            <person name="Igarashi K."/>
            <person name="Jurgens J.A."/>
            <person name="Kallen N."/>
            <person name="Kersten P."/>
            <person name="Kohler A."/>
            <person name="Kuees U."/>
            <person name="Kumar T.K.A."/>
            <person name="Kuo A."/>
            <person name="LaButti K."/>
            <person name="Larrondo L.F."/>
            <person name="Lindquist E."/>
            <person name="Ling A."/>
            <person name="Lombard V."/>
            <person name="Lucas S."/>
            <person name="Lundell T."/>
            <person name="Martin R."/>
            <person name="McLaughlin D.J."/>
            <person name="Morgenstern I."/>
            <person name="Morin E."/>
            <person name="Murat C."/>
            <person name="Nagy L.G."/>
            <person name="Nolan M."/>
            <person name="Ohm R.A."/>
            <person name="Patyshakuliyeva A."/>
            <person name="Rokas A."/>
            <person name="Ruiz-Duenas F.J."/>
            <person name="Sabat G."/>
            <person name="Salamov A."/>
            <person name="Samejima M."/>
            <person name="Schmutz J."/>
            <person name="Slot J.C."/>
            <person name="St John F."/>
            <person name="Stenlid J."/>
            <person name="Sun H."/>
            <person name="Sun S."/>
            <person name="Syed K."/>
            <person name="Tsang A."/>
            <person name="Wiebenga A."/>
            <person name="Young D."/>
            <person name="Pisabarro A."/>
            <person name="Eastwood D.C."/>
            <person name="Martin F."/>
            <person name="Cullen D."/>
            <person name="Grigoriev I.V."/>
            <person name="Hibbett D.S."/>
        </authorList>
    </citation>
    <scope>NUCLEOTIDE SEQUENCE [LARGE SCALE GENOMIC DNA]</scope>
    <source>
        <strain evidence="4">HHB-11173 SS5</strain>
    </source>
</reference>
<gene>
    <name evidence="3" type="ORF">PUNSTDRAFT_139475</name>
</gene>
<dbReference type="GO" id="GO:0031380">
    <property type="term" value="C:nuclear RNA-directed RNA polymerase complex"/>
    <property type="evidence" value="ECO:0007669"/>
    <property type="project" value="TreeGrafter"/>
</dbReference>
<comment type="similarity">
    <text evidence="1">Belongs to the RdRP family.</text>
</comment>
<dbReference type="RefSeq" id="XP_007389250.1">
    <property type="nucleotide sequence ID" value="XM_007389188.1"/>
</dbReference>
<proteinExistence type="inferred from homology"/>
<comment type="catalytic activity">
    <reaction evidence="1">
        <text>RNA(n) + a ribonucleoside 5'-triphosphate = RNA(n+1) + diphosphate</text>
        <dbReference type="Rhea" id="RHEA:21248"/>
        <dbReference type="Rhea" id="RHEA-COMP:14527"/>
        <dbReference type="Rhea" id="RHEA-COMP:17342"/>
        <dbReference type="ChEBI" id="CHEBI:33019"/>
        <dbReference type="ChEBI" id="CHEBI:61557"/>
        <dbReference type="ChEBI" id="CHEBI:140395"/>
        <dbReference type="EC" id="2.7.7.48"/>
    </reaction>
</comment>
<dbReference type="Pfam" id="PF05183">
    <property type="entry name" value="RdRP"/>
    <property type="match status" value="1"/>
</dbReference>
<dbReference type="GO" id="GO:0003723">
    <property type="term" value="F:RNA binding"/>
    <property type="evidence" value="ECO:0007669"/>
    <property type="project" value="UniProtKB-KW"/>
</dbReference>
<dbReference type="GeneID" id="18880326"/>
<dbReference type="HOGENOM" id="CLU_001366_2_1_1"/>
<keyword evidence="1" id="KW-0548">Nucleotidyltransferase</keyword>
<keyword evidence="1" id="KW-0808">Transferase</keyword>
<dbReference type="PANTHER" id="PTHR23079:SF55">
    <property type="entry name" value="RNA-DIRECTED RNA POLYMERASE"/>
    <property type="match status" value="1"/>
</dbReference>
<dbReference type="GO" id="GO:0030422">
    <property type="term" value="P:siRNA processing"/>
    <property type="evidence" value="ECO:0007669"/>
    <property type="project" value="TreeGrafter"/>
</dbReference>
<feature type="domain" description="RDRP core" evidence="2">
    <location>
        <begin position="437"/>
        <end position="970"/>
    </location>
</feature>
<protein>
    <recommendedName>
        <fullName evidence="1">RNA-dependent RNA polymerase</fullName>
        <ecNumber evidence="1">2.7.7.48</ecNumber>
    </recommendedName>
</protein>
<name>R7S030_PUNST</name>
<keyword evidence="4" id="KW-1185">Reference proteome</keyword>
<evidence type="ECO:0000256" key="1">
    <source>
        <dbReference type="RuleBase" id="RU363098"/>
    </source>
</evidence>
<dbReference type="OrthoDB" id="6513042at2759"/>
<dbReference type="OMA" id="ANHENFL"/>
<dbReference type="AlphaFoldDB" id="R7S030"/>
<keyword evidence="1" id="KW-0696">RNA-directed RNA polymerase</keyword>
<dbReference type="InterPro" id="IPR007855">
    <property type="entry name" value="RDRP"/>
</dbReference>
<dbReference type="EMBL" id="JH687561">
    <property type="protein sequence ID" value="EIN03593.1"/>
    <property type="molecule type" value="Genomic_DNA"/>
</dbReference>
<dbReference type="EC" id="2.7.7.48" evidence="1"/>
<organism evidence="3 4">
    <name type="scientific">Punctularia strigosozonata (strain HHB-11173)</name>
    <name type="common">White-rot fungus</name>
    <dbReference type="NCBI Taxonomy" id="741275"/>
    <lineage>
        <taxon>Eukaryota</taxon>
        <taxon>Fungi</taxon>
        <taxon>Dikarya</taxon>
        <taxon>Basidiomycota</taxon>
        <taxon>Agaricomycotina</taxon>
        <taxon>Agaricomycetes</taxon>
        <taxon>Corticiales</taxon>
        <taxon>Punctulariaceae</taxon>
        <taxon>Punctularia</taxon>
    </lineage>
</organism>
<accession>R7S030</accession>
<dbReference type="InterPro" id="IPR057596">
    <property type="entry name" value="RDRP_core"/>
</dbReference>
<dbReference type="GO" id="GO:0003968">
    <property type="term" value="F:RNA-directed RNA polymerase activity"/>
    <property type="evidence" value="ECO:0007669"/>
    <property type="project" value="UniProtKB-KW"/>
</dbReference>
<keyword evidence="1" id="KW-0694">RNA-binding</keyword>